<proteinExistence type="predicted"/>
<dbReference type="AlphaFoldDB" id="L1N8L0"/>
<dbReference type="Gene3D" id="2.40.160.60">
    <property type="entry name" value="Outer membrane protein transport protein (OMPP1/FadL/TodX)"/>
    <property type="match status" value="1"/>
</dbReference>
<evidence type="ECO:0008006" key="4">
    <source>
        <dbReference type="Google" id="ProtNLM"/>
    </source>
</evidence>
<feature type="chain" id="PRO_5003954849" description="Outer membrane protein transport protein, Ompp1/FadL/TodX family" evidence="1">
    <location>
        <begin position="21"/>
        <end position="541"/>
    </location>
</feature>
<evidence type="ECO:0000313" key="2">
    <source>
        <dbReference type="EMBL" id="EKX99541.1"/>
    </source>
</evidence>
<dbReference type="EMBL" id="AMEP01000101">
    <property type="protein sequence ID" value="EKX99541.1"/>
    <property type="molecule type" value="Genomic_DNA"/>
</dbReference>
<dbReference type="PATRIC" id="fig|1127699.3.peg.1606"/>
<accession>L1N8L0</accession>
<name>L1N8L0_9BACT</name>
<protein>
    <recommendedName>
        <fullName evidence="4">Outer membrane protein transport protein, Ompp1/FadL/TodX family</fullName>
    </recommendedName>
</protein>
<dbReference type="Proteomes" id="UP000010433">
    <property type="component" value="Unassembled WGS sequence"/>
</dbReference>
<dbReference type="OrthoDB" id="9765571at2"/>
<organism evidence="2 3">
    <name type="scientific">Hoylesella saccharolytica F0055</name>
    <dbReference type="NCBI Taxonomy" id="1127699"/>
    <lineage>
        <taxon>Bacteria</taxon>
        <taxon>Pseudomonadati</taxon>
        <taxon>Bacteroidota</taxon>
        <taxon>Bacteroidia</taxon>
        <taxon>Bacteroidales</taxon>
        <taxon>Prevotellaceae</taxon>
        <taxon>Hoylesella</taxon>
    </lineage>
</organism>
<reference evidence="2 3" key="1">
    <citation type="submission" date="2012-05" db="EMBL/GenBank/DDBJ databases">
        <authorList>
            <person name="Weinstock G."/>
            <person name="Sodergren E."/>
            <person name="Lobos E.A."/>
            <person name="Fulton L."/>
            <person name="Fulton R."/>
            <person name="Courtney L."/>
            <person name="Fronick C."/>
            <person name="O'Laughlin M."/>
            <person name="Godfrey J."/>
            <person name="Wilson R.M."/>
            <person name="Miner T."/>
            <person name="Farmer C."/>
            <person name="Delehaunty K."/>
            <person name="Cordes M."/>
            <person name="Minx P."/>
            <person name="Tomlinson C."/>
            <person name="Chen J."/>
            <person name="Wollam A."/>
            <person name="Pepin K.H."/>
            <person name="Bhonagiri V."/>
            <person name="Zhang X."/>
            <person name="Suruliraj S."/>
            <person name="Warren W."/>
            <person name="Mitreva M."/>
            <person name="Mardis E.R."/>
            <person name="Wilson R.K."/>
        </authorList>
    </citation>
    <scope>NUCLEOTIDE SEQUENCE [LARGE SCALE GENOMIC DNA]</scope>
    <source>
        <strain evidence="2 3">F0055</strain>
    </source>
</reference>
<dbReference type="RefSeq" id="WP_009163042.1">
    <property type="nucleotide sequence ID" value="NZ_KB291003.1"/>
</dbReference>
<evidence type="ECO:0000256" key="1">
    <source>
        <dbReference type="SAM" id="SignalP"/>
    </source>
</evidence>
<sequence>MKYKYLYTIAFALVSSSVCAQETYENASFANQDLNGTARYVGMGGAMDALGAEISTIGSNPAGIGLFRKSMISTSLGFVTQRDAKTFGKGNKTNMSFDQIGFVYTMRDEDNSFLNFSFNYHKGKNFNQILNAADRFQQYIVDGKPTYVSSQNKSVYQKVKNGVFNSNRDQTYSYLDDLYMTKVITMKDEHGKDVYVNYPATDYIFNRNTSGYIGNYDFNISGNLNDRVYLGLTLGIKDIHYRSYSEYQEQMDANKEKLNSLGLINDREITGSGYDIQAGIIFRPIGSSPLRFGFSIATPTFYSLTTRGYVQMNYDMDPSSAYISGHKKVPVDSYDFKFFTPWRFGLSIGHTVGNYLALGASYEYADYGASDIRTTDGYEASAWGTYELSSRDVQMKRNIESVLRGVSTFKLGMEFRVIPQLAMRLGYNYLSPMYSKNGMKNMVDYRYIASPGHVLTTSTDYVNWQATNRYTCGVGFKVGKVNLDLAYEYAMTKGEFHPFNTLTMGDLAKPGDTATADDNIENPVNVSNKRSQLLFTVGYRF</sequence>
<dbReference type="SUPFAM" id="SSF56935">
    <property type="entry name" value="Porins"/>
    <property type="match status" value="1"/>
</dbReference>
<keyword evidence="1" id="KW-0732">Signal</keyword>
<dbReference type="STRING" id="1127699.HMPREF9151_01738"/>
<dbReference type="HOGENOM" id="CLU_034649_0_0_10"/>
<feature type="signal peptide" evidence="1">
    <location>
        <begin position="1"/>
        <end position="20"/>
    </location>
</feature>
<gene>
    <name evidence="2" type="ORF">HMPREF9151_01738</name>
</gene>
<evidence type="ECO:0000313" key="3">
    <source>
        <dbReference type="Proteomes" id="UP000010433"/>
    </source>
</evidence>
<keyword evidence="3" id="KW-1185">Reference proteome</keyword>
<comment type="caution">
    <text evidence="2">The sequence shown here is derived from an EMBL/GenBank/DDBJ whole genome shotgun (WGS) entry which is preliminary data.</text>
</comment>